<keyword evidence="4" id="KW-0967">Endosome</keyword>
<dbReference type="GO" id="GO:0072594">
    <property type="term" value="P:establishment of protein localization to organelle"/>
    <property type="evidence" value="ECO:0007669"/>
    <property type="project" value="TreeGrafter"/>
</dbReference>
<protein>
    <submittedName>
        <fullName evidence="12">Lysosome-associated membrane glycoprotein 3</fullName>
    </submittedName>
</protein>
<comment type="similarity">
    <text evidence="8">Belongs to the LAMP family.</text>
</comment>
<evidence type="ECO:0000256" key="8">
    <source>
        <dbReference type="PROSITE-ProRule" id="PRU00740"/>
    </source>
</evidence>
<evidence type="ECO:0000256" key="3">
    <source>
        <dbReference type="ARBA" id="ARBA00022729"/>
    </source>
</evidence>
<feature type="domain" description="Lysosome-associated membrane glycoprotein 2-like luminal" evidence="11">
    <location>
        <begin position="124"/>
        <end position="267"/>
    </location>
</feature>
<evidence type="ECO:0000313" key="13">
    <source>
        <dbReference type="Proteomes" id="UP001178508"/>
    </source>
</evidence>
<dbReference type="PANTHER" id="PTHR11506">
    <property type="entry name" value="LYSOSOME-ASSOCIATED MEMBRANE GLYCOPROTEIN"/>
    <property type="match status" value="1"/>
</dbReference>
<comment type="caution">
    <text evidence="8">Lacks conserved residue(s) required for the propagation of feature annotation.</text>
</comment>
<dbReference type="GO" id="GO:0031902">
    <property type="term" value="C:late endosome membrane"/>
    <property type="evidence" value="ECO:0007669"/>
    <property type="project" value="TreeGrafter"/>
</dbReference>
<evidence type="ECO:0000313" key="12">
    <source>
        <dbReference type="EMBL" id="CAJ1061037.1"/>
    </source>
</evidence>
<evidence type="ECO:0000256" key="7">
    <source>
        <dbReference type="ARBA" id="ARBA00023180"/>
    </source>
</evidence>
<evidence type="ECO:0000256" key="6">
    <source>
        <dbReference type="ARBA" id="ARBA00023136"/>
    </source>
</evidence>
<proteinExistence type="inferred from homology"/>
<organism evidence="12 13">
    <name type="scientific">Xyrichtys novacula</name>
    <name type="common">Pearly razorfish</name>
    <name type="synonym">Hemipteronotus novacula</name>
    <dbReference type="NCBI Taxonomy" id="13765"/>
    <lineage>
        <taxon>Eukaryota</taxon>
        <taxon>Metazoa</taxon>
        <taxon>Chordata</taxon>
        <taxon>Craniata</taxon>
        <taxon>Vertebrata</taxon>
        <taxon>Euteleostomi</taxon>
        <taxon>Actinopterygii</taxon>
        <taxon>Neopterygii</taxon>
        <taxon>Teleostei</taxon>
        <taxon>Neoteleostei</taxon>
        <taxon>Acanthomorphata</taxon>
        <taxon>Eupercaria</taxon>
        <taxon>Labriformes</taxon>
        <taxon>Labridae</taxon>
        <taxon>Xyrichtys</taxon>
    </lineage>
</organism>
<dbReference type="EMBL" id="OY660870">
    <property type="protein sequence ID" value="CAJ1061037.1"/>
    <property type="molecule type" value="Genomic_DNA"/>
</dbReference>
<sequence length="320" mass="35019">MVLRTQTGGWFLFFLAAVIPGVHLNYSTSIQPTINSSVELTINSSVGPTINSSVEPTINSSVEPINSSSVQPTEAVTLLPSEAMPPIVVQENSSSIQQISSSVLPIEAYIYHPVLQPSESIPPIATYTLRDRAGIPCIRAKMGVEFIITEKKTWYLSLDPTRVKVTGYCGDYSAALCLTLPDDSASLLFKFCKGKNTFWVKELTAHVTPLPVCPNCANKSYVGLVADDKLFCTATGRSYMCKSENVLKMSSELKVKLVPLQLQAFGLPKGEFGKGVECWADFYKRVVPIIIGAVVVCILLIGVITFLVIRDRRTEGYDRL</sequence>
<keyword evidence="2 8" id="KW-0812">Transmembrane</keyword>
<evidence type="ECO:0000256" key="2">
    <source>
        <dbReference type="ARBA" id="ARBA00022692"/>
    </source>
</evidence>
<keyword evidence="8" id="KW-0458">Lysosome</keyword>
<dbReference type="InterPro" id="IPR048528">
    <property type="entry name" value="Lamp2-like_luminal"/>
</dbReference>
<feature type="signal peptide" evidence="10">
    <location>
        <begin position="1"/>
        <end position="24"/>
    </location>
</feature>
<feature type="disulfide bond" evidence="8">
    <location>
        <begin position="241"/>
        <end position="278"/>
    </location>
</feature>
<keyword evidence="7" id="KW-0325">Glycoprotein</keyword>
<dbReference type="AlphaFoldDB" id="A0AAV1FL24"/>
<feature type="transmembrane region" description="Helical" evidence="9">
    <location>
        <begin position="286"/>
        <end position="309"/>
    </location>
</feature>
<evidence type="ECO:0000256" key="1">
    <source>
        <dbReference type="ARBA" id="ARBA00004530"/>
    </source>
</evidence>
<evidence type="ECO:0000256" key="9">
    <source>
        <dbReference type="SAM" id="Phobius"/>
    </source>
</evidence>
<dbReference type="GO" id="GO:0005765">
    <property type="term" value="C:lysosomal membrane"/>
    <property type="evidence" value="ECO:0007669"/>
    <property type="project" value="UniProtKB-SubCell"/>
</dbReference>
<name>A0AAV1FL24_XYRNO</name>
<evidence type="ECO:0000256" key="5">
    <source>
        <dbReference type="ARBA" id="ARBA00022989"/>
    </source>
</evidence>
<dbReference type="PROSITE" id="PS51407">
    <property type="entry name" value="LAMP_3"/>
    <property type="match status" value="1"/>
</dbReference>
<dbReference type="Pfam" id="PF01299">
    <property type="entry name" value="Lamp2-like_luminal"/>
    <property type="match status" value="1"/>
</dbReference>
<evidence type="ECO:0000256" key="4">
    <source>
        <dbReference type="ARBA" id="ARBA00022753"/>
    </source>
</evidence>
<evidence type="ECO:0000259" key="11">
    <source>
        <dbReference type="Pfam" id="PF01299"/>
    </source>
</evidence>
<dbReference type="Proteomes" id="UP001178508">
    <property type="component" value="Chromosome 7"/>
</dbReference>
<evidence type="ECO:0000256" key="10">
    <source>
        <dbReference type="SAM" id="SignalP"/>
    </source>
</evidence>
<dbReference type="Gene3D" id="2.40.160.110">
    <property type="match status" value="1"/>
</dbReference>
<gene>
    <name evidence="12" type="ORF">XNOV1_A008890</name>
</gene>
<reference evidence="12" key="1">
    <citation type="submission" date="2023-08" db="EMBL/GenBank/DDBJ databases">
        <authorList>
            <person name="Alioto T."/>
            <person name="Alioto T."/>
            <person name="Gomez Garrido J."/>
        </authorList>
    </citation>
    <scope>NUCLEOTIDE SEQUENCE</scope>
</reference>
<comment type="subcellular location">
    <subcellularLocation>
        <location evidence="1">Endosome membrane</location>
        <topology evidence="1">Single-pass type I membrane protein</topology>
    </subcellularLocation>
    <subcellularLocation>
        <location evidence="8">Lysosome membrane</location>
        <topology evidence="8">Single-pass type I membrane protein</topology>
    </subcellularLocation>
</comment>
<accession>A0AAV1FL24</accession>
<dbReference type="GO" id="GO:0005886">
    <property type="term" value="C:plasma membrane"/>
    <property type="evidence" value="ECO:0007669"/>
    <property type="project" value="TreeGrafter"/>
</dbReference>
<keyword evidence="5 9" id="KW-1133">Transmembrane helix</keyword>
<keyword evidence="3 10" id="KW-0732">Signal</keyword>
<dbReference type="PRINTS" id="PR00336">
    <property type="entry name" value="LYSASSOCTDMP"/>
</dbReference>
<keyword evidence="8" id="KW-1015">Disulfide bond</keyword>
<dbReference type="PANTHER" id="PTHR11506:SF30">
    <property type="entry name" value="LYSOSOME-ASSOCIATED MEMBRANE GLYCOPROTEIN 3"/>
    <property type="match status" value="1"/>
</dbReference>
<keyword evidence="6 8" id="KW-0472">Membrane</keyword>
<dbReference type="InterPro" id="IPR002000">
    <property type="entry name" value="Lysosome-assoc_membr_glycop"/>
</dbReference>
<keyword evidence="13" id="KW-1185">Reference proteome</keyword>
<feature type="chain" id="PRO_5043471767" evidence="10">
    <location>
        <begin position="25"/>
        <end position="320"/>
    </location>
</feature>